<dbReference type="GO" id="GO:0000270">
    <property type="term" value="P:peptidoglycan metabolic process"/>
    <property type="evidence" value="ECO:0007669"/>
    <property type="project" value="UniProtKB-UniRule"/>
</dbReference>
<dbReference type="InterPro" id="IPR036908">
    <property type="entry name" value="RlpA-like_sf"/>
</dbReference>
<evidence type="ECO:0000313" key="7">
    <source>
        <dbReference type="EMBL" id="TPG25276.1"/>
    </source>
</evidence>
<dbReference type="AlphaFoldDB" id="A0A502DMF6"/>
<feature type="signal peptide" evidence="5">
    <location>
        <begin position="1"/>
        <end position="26"/>
    </location>
</feature>
<proteinExistence type="inferred from homology"/>
<comment type="function">
    <text evidence="3">Lytic transglycosylase with a strong preference for naked glycan strands that lack stem peptides.</text>
</comment>
<comment type="similarity">
    <text evidence="3 4">Belongs to the RlpA family.</text>
</comment>
<feature type="domain" description="RlpA-like protein double-psi beta-barrel" evidence="6">
    <location>
        <begin position="99"/>
        <end position="186"/>
    </location>
</feature>
<dbReference type="Proteomes" id="UP000319212">
    <property type="component" value="Unassembled WGS sequence"/>
</dbReference>
<dbReference type="PROSITE" id="PS51257">
    <property type="entry name" value="PROKAR_LIPOPROTEIN"/>
    <property type="match status" value="1"/>
</dbReference>
<dbReference type="EC" id="4.2.2.-" evidence="3"/>
<dbReference type="PANTHER" id="PTHR34183">
    <property type="entry name" value="ENDOLYTIC PEPTIDOGLYCAN TRANSGLYCOSYLASE RLPA"/>
    <property type="match status" value="1"/>
</dbReference>
<dbReference type="GO" id="GO:0005886">
    <property type="term" value="C:plasma membrane"/>
    <property type="evidence" value="ECO:0007669"/>
    <property type="project" value="UniProtKB-SubCell"/>
</dbReference>
<evidence type="ECO:0000256" key="2">
    <source>
        <dbReference type="ARBA" id="ARBA00023316"/>
    </source>
</evidence>
<keyword evidence="3" id="KW-0449">Lipoprotein</keyword>
<dbReference type="OrthoDB" id="9779128at2"/>
<dbReference type="PANTHER" id="PTHR34183:SF1">
    <property type="entry name" value="ENDOLYTIC PEPTIDOGLYCAN TRANSGLYCOSYLASE RLPA"/>
    <property type="match status" value="1"/>
</dbReference>
<dbReference type="Pfam" id="PF03330">
    <property type="entry name" value="DPBB_1"/>
    <property type="match status" value="1"/>
</dbReference>
<dbReference type="SUPFAM" id="SSF50685">
    <property type="entry name" value="Barwin-like endoglucanases"/>
    <property type="match status" value="1"/>
</dbReference>
<evidence type="ECO:0000259" key="6">
    <source>
        <dbReference type="Pfam" id="PF03330"/>
    </source>
</evidence>
<dbReference type="GO" id="GO:0071555">
    <property type="term" value="P:cell wall organization"/>
    <property type="evidence" value="ECO:0007669"/>
    <property type="project" value="UniProtKB-KW"/>
</dbReference>
<evidence type="ECO:0000256" key="3">
    <source>
        <dbReference type="HAMAP-Rule" id="MF_02071"/>
    </source>
</evidence>
<dbReference type="NCBIfam" id="TIGR00413">
    <property type="entry name" value="rlpA"/>
    <property type="match status" value="1"/>
</dbReference>
<evidence type="ECO:0000256" key="5">
    <source>
        <dbReference type="SAM" id="SignalP"/>
    </source>
</evidence>
<keyword evidence="2 3" id="KW-0961">Cell wall biogenesis/degradation</keyword>
<keyword evidence="3" id="KW-1003">Cell membrane</keyword>
<sequence length="232" mass="24489">MTLRGHRTLRQTVLTCAAALLLVACAVPTQPSDVSATAPDAPLVPGLRPLTRELAVPAGALPRSAVPSVRYDLASSGMDELAPDDGVPGDDGPRAIFQRGGASWYGMPFHMRKTANGERFDMSALTAAHRTLPFGTVVCVRSLVNGREVLVRINDRGPFGPGRIIDLSRAAADSLGMVSMGIKQVALHVIDAPDMRCNGELADVTALQQSPEAAPAAAVKRVARSVPARKRR</sequence>
<dbReference type="InterPro" id="IPR012997">
    <property type="entry name" value="RplA"/>
</dbReference>
<organism evidence="7 8">
    <name type="scientific">Variovorax guangxiensis</name>
    <dbReference type="NCBI Taxonomy" id="1775474"/>
    <lineage>
        <taxon>Bacteria</taxon>
        <taxon>Pseudomonadati</taxon>
        <taxon>Pseudomonadota</taxon>
        <taxon>Betaproteobacteria</taxon>
        <taxon>Burkholderiales</taxon>
        <taxon>Comamonadaceae</taxon>
        <taxon>Variovorax</taxon>
    </lineage>
</organism>
<dbReference type="EMBL" id="RCZI01000005">
    <property type="protein sequence ID" value="TPG25276.1"/>
    <property type="molecule type" value="Genomic_DNA"/>
</dbReference>
<comment type="caution">
    <text evidence="7">The sequence shown here is derived from an EMBL/GenBank/DDBJ whole genome shotgun (WGS) entry which is preliminary data.</text>
</comment>
<keyword evidence="3" id="KW-0472">Membrane</keyword>
<dbReference type="Gene3D" id="2.40.40.10">
    <property type="entry name" value="RlpA-like domain"/>
    <property type="match status" value="1"/>
</dbReference>
<name>A0A502DMF6_9BURK</name>
<dbReference type="CDD" id="cd22268">
    <property type="entry name" value="DPBB_RlpA-like"/>
    <property type="match status" value="1"/>
</dbReference>
<dbReference type="InterPro" id="IPR009009">
    <property type="entry name" value="RlpA-like_DPBB"/>
</dbReference>
<protein>
    <recommendedName>
        <fullName evidence="3">Endolytic peptidoglycan transglycosylase RlpA</fullName>
        <ecNumber evidence="3">4.2.2.-</ecNumber>
    </recommendedName>
</protein>
<keyword evidence="1 3" id="KW-0456">Lyase</keyword>
<keyword evidence="5" id="KW-0732">Signal</keyword>
<dbReference type="HAMAP" id="MF_02071">
    <property type="entry name" value="RlpA"/>
    <property type="match status" value="1"/>
</dbReference>
<dbReference type="InterPro" id="IPR034718">
    <property type="entry name" value="RlpA"/>
</dbReference>
<accession>A0A502DMF6</accession>
<keyword evidence="3" id="KW-0564">Palmitate</keyword>
<feature type="chain" id="PRO_5021522210" description="Endolytic peptidoglycan transglycosylase RlpA" evidence="5">
    <location>
        <begin position="27"/>
        <end position="232"/>
    </location>
</feature>
<dbReference type="GO" id="GO:0008932">
    <property type="term" value="F:lytic endotransglycosylase activity"/>
    <property type="evidence" value="ECO:0007669"/>
    <property type="project" value="UniProtKB-UniRule"/>
</dbReference>
<reference evidence="7 8" key="1">
    <citation type="journal article" date="2019" name="Environ. Microbiol.">
        <title>Species interactions and distinct microbial communities in high Arctic permafrost affected cryosols are associated with the CH4 and CO2 gas fluxes.</title>
        <authorList>
            <person name="Altshuler I."/>
            <person name="Hamel J."/>
            <person name="Turney S."/>
            <person name="Magnuson E."/>
            <person name="Levesque R."/>
            <person name="Greer C."/>
            <person name="Whyte L.G."/>
        </authorList>
    </citation>
    <scope>NUCLEOTIDE SEQUENCE [LARGE SCALE GENOMIC DNA]</scope>
    <source>
        <strain evidence="7 8">S06.C</strain>
    </source>
</reference>
<comment type="subcellular location">
    <subcellularLocation>
        <location evidence="3">Cell membrane</location>
        <topology evidence="3">Lipid-anchor</topology>
    </subcellularLocation>
</comment>
<gene>
    <name evidence="3" type="primary">rlpA</name>
    <name evidence="7" type="ORF">EAH82_17145</name>
</gene>
<evidence type="ECO:0000256" key="1">
    <source>
        <dbReference type="ARBA" id="ARBA00023239"/>
    </source>
</evidence>
<evidence type="ECO:0000256" key="4">
    <source>
        <dbReference type="RuleBase" id="RU003495"/>
    </source>
</evidence>
<evidence type="ECO:0000313" key="8">
    <source>
        <dbReference type="Proteomes" id="UP000319212"/>
    </source>
</evidence>